<comment type="caution">
    <text evidence="1">The sequence shown here is derived from an EMBL/GenBank/DDBJ whole genome shotgun (WGS) entry which is preliminary data.</text>
</comment>
<reference evidence="1 2" key="1">
    <citation type="submission" date="2022-05" db="EMBL/GenBank/DDBJ databases">
        <authorList>
            <consortium name="Genoscope - CEA"/>
            <person name="William W."/>
        </authorList>
    </citation>
    <scope>NUCLEOTIDE SEQUENCE [LARGE SCALE GENOMIC DNA]</scope>
</reference>
<accession>A0AAU9WR69</accession>
<gene>
    <name evidence="1" type="ORF">PMEA_00009765</name>
</gene>
<evidence type="ECO:0000313" key="2">
    <source>
        <dbReference type="Proteomes" id="UP001159428"/>
    </source>
</evidence>
<dbReference type="AlphaFoldDB" id="A0AAU9WR69"/>
<proteinExistence type="predicted"/>
<dbReference type="EMBL" id="CALNXJ010000019">
    <property type="protein sequence ID" value="CAH3122749.1"/>
    <property type="molecule type" value="Genomic_DNA"/>
</dbReference>
<organism evidence="1 2">
    <name type="scientific">Pocillopora meandrina</name>
    <dbReference type="NCBI Taxonomy" id="46732"/>
    <lineage>
        <taxon>Eukaryota</taxon>
        <taxon>Metazoa</taxon>
        <taxon>Cnidaria</taxon>
        <taxon>Anthozoa</taxon>
        <taxon>Hexacorallia</taxon>
        <taxon>Scleractinia</taxon>
        <taxon>Astrocoeniina</taxon>
        <taxon>Pocilloporidae</taxon>
        <taxon>Pocillopora</taxon>
    </lineage>
</organism>
<protein>
    <submittedName>
        <fullName evidence="1">Uncharacterized protein</fullName>
    </submittedName>
</protein>
<name>A0AAU9WR69_9CNID</name>
<sequence>MQTKYPFITSTNDLQETMLMLGVIVTKKCSLNLQLKDKLTNSYLKLSNYITPLYMAYSYEEAHGPQYTVLASVLRETSFFLNSTVSTVRHELLIRGHSVPAGQVVLTEKQLNRYTRGYLQELVNQNWLNLTITDDVVRIYRNYVIYSTFHDVITEVYTCVFGV</sequence>
<dbReference type="Proteomes" id="UP001159428">
    <property type="component" value="Unassembled WGS sequence"/>
</dbReference>
<keyword evidence="2" id="KW-1185">Reference proteome</keyword>
<evidence type="ECO:0000313" key="1">
    <source>
        <dbReference type="EMBL" id="CAH3122749.1"/>
    </source>
</evidence>